<dbReference type="SUPFAM" id="SSF51182">
    <property type="entry name" value="RmlC-like cupins"/>
    <property type="match status" value="1"/>
</dbReference>
<dbReference type="Gene3D" id="2.60.120.10">
    <property type="entry name" value="Jelly Rolls"/>
    <property type="match status" value="1"/>
</dbReference>
<organism evidence="5 6">
    <name type="scientific">Companilactobacillus mindensis DSM 14500</name>
    <dbReference type="NCBI Taxonomy" id="1423770"/>
    <lineage>
        <taxon>Bacteria</taxon>
        <taxon>Bacillati</taxon>
        <taxon>Bacillota</taxon>
        <taxon>Bacilli</taxon>
        <taxon>Lactobacillales</taxon>
        <taxon>Lactobacillaceae</taxon>
        <taxon>Companilactobacillus</taxon>
    </lineage>
</organism>
<keyword evidence="2" id="KW-0238">DNA-binding</keyword>
<dbReference type="InterPro" id="IPR018060">
    <property type="entry name" value="HTH_AraC"/>
</dbReference>
<dbReference type="Pfam" id="PF02311">
    <property type="entry name" value="AraC_binding"/>
    <property type="match status" value="1"/>
</dbReference>
<sequence>MELLEFDDVDPIKCIYHRPIGSKYVMPHWHDAIEVVYVEKGDPGTMYIEGQKYDLHQGDVYIINTRLIHSFDTVILPNQRVVTLLVSYNWLQHCLPKTIKEKSFELIKAPKKDNQTIAFSQLVELINAIKDSCSHDESEDDRLYQLSLEIQLIRVLVNNFMVNKTVKSEVPEVIPQIIEQFQRDYQKDIQLSTVAKEYNYSYAYFSKFFKKYLGISPKKYLTFLRVQKAAEMVEETDDKFSKIATDTGFPDEKSFYAAFKARYGQTPYEHRQSHSTS</sequence>
<evidence type="ECO:0000256" key="2">
    <source>
        <dbReference type="ARBA" id="ARBA00023125"/>
    </source>
</evidence>
<dbReference type="InterPro" id="IPR014710">
    <property type="entry name" value="RmlC-like_jellyroll"/>
</dbReference>
<dbReference type="Pfam" id="PF12833">
    <property type="entry name" value="HTH_18"/>
    <property type="match status" value="1"/>
</dbReference>
<dbReference type="InterPro" id="IPR018062">
    <property type="entry name" value="HTH_AraC-typ_CS"/>
</dbReference>
<dbReference type="InterPro" id="IPR009057">
    <property type="entry name" value="Homeodomain-like_sf"/>
</dbReference>
<dbReference type="InterPro" id="IPR003313">
    <property type="entry name" value="AraC-bd"/>
</dbReference>
<dbReference type="PATRIC" id="fig|1423770.3.peg.688"/>
<name>A0A0R1QGJ5_9LACO</name>
<reference evidence="5 6" key="1">
    <citation type="journal article" date="2015" name="Genome Announc.">
        <title>Expanding the biotechnology potential of lactobacilli through comparative genomics of 213 strains and associated genera.</title>
        <authorList>
            <person name="Sun Z."/>
            <person name="Harris H.M."/>
            <person name="McCann A."/>
            <person name="Guo C."/>
            <person name="Argimon S."/>
            <person name="Zhang W."/>
            <person name="Yang X."/>
            <person name="Jeffery I.B."/>
            <person name="Cooney J.C."/>
            <person name="Kagawa T.F."/>
            <person name="Liu W."/>
            <person name="Song Y."/>
            <person name="Salvetti E."/>
            <person name="Wrobel A."/>
            <person name="Rasinkangas P."/>
            <person name="Parkhill J."/>
            <person name="Rea M.C."/>
            <person name="O'Sullivan O."/>
            <person name="Ritari J."/>
            <person name="Douillard F.P."/>
            <person name="Paul Ross R."/>
            <person name="Yang R."/>
            <person name="Briner A.E."/>
            <person name="Felis G.E."/>
            <person name="de Vos W.M."/>
            <person name="Barrangou R."/>
            <person name="Klaenhammer T.R."/>
            <person name="Caufield P.W."/>
            <person name="Cui Y."/>
            <person name="Zhang H."/>
            <person name="O'Toole P.W."/>
        </authorList>
    </citation>
    <scope>NUCLEOTIDE SEQUENCE [LARGE SCALE GENOMIC DNA]</scope>
    <source>
        <strain evidence="5 6">DSM 14500</strain>
    </source>
</reference>
<proteinExistence type="predicted"/>
<dbReference type="SMART" id="SM00342">
    <property type="entry name" value="HTH_ARAC"/>
    <property type="match status" value="1"/>
</dbReference>
<gene>
    <name evidence="5" type="ORF">FD29_GL000674</name>
</gene>
<evidence type="ECO:0000256" key="3">
    <source>
        <dbReference type="ARBA" id="ARBA00023163"/>
    </source>
</evidence>
<keyword evidence="1" id="KW-0805">Transcription regulation</keyword>
<dbReference type="SUPFAM" id="SSF46689">
    <property type="entry name" value="Homeodomain-like"/>
    <property type="match status" value="2"/>
</dbReference>
<accession>A0A0R1QGJ5</accession>
<dbReference type="PANTHER" id="PTHR43280:SF2">
    <property type="entry name" value="HTH-TYPE TRANSCRIPTIONAL REGULATOR EXSA"/>
    <property type="match status" value="1"/>
</dbReference>
<dbReference type="PROSITE" id="PS00041">
    <property type="entry name" value="HTH_ARAC_FAMILY_1"/>
    <property type="match status" value="1"/>
</dbReference>
<evidence type="ECO:0000313" key="6">
    <source>
        <dbReference type="Proteomes" id="UP000050872"/>
    </source>
</evidence>
<keyword evidence="6" id="KW-1185">Reference proteome</keyword>
<dbReference type="GO" id="GO:0003700">
    <property type="term" value="F:DNA-binding transcription factor activity"/>
    <property type="evidence" value="ECO:0007669"/>
    <property type="project" value="InterPro"/>
</dbReference>
<dbReference type="Gene3D" id="1.10.10.60">
    <property type="entry name" value="Homeodomain-like"/>
    <property type="match status" value="2"/>
</dbReference>
<dbReference type="AlphaFoldDB" id="A0A0R1QGJ5"/>
<dbReference type="InterPro" id="IPR011051">
    <property type="entry name" value="RmlC_Cupin_sf"/>
</dbReference>
<dbReference type="GO" id="GO:0043565">
    <property type="term" value="F:sequence-specific DNA binding"/>
    <property type="evidence" value="ECO:0007669"/>
    <property type="project" value="InterPro"/>
</dbReference>
<dbReference type="PROSITE" id="PS01124">
    <property type="entry name" value="HTH_ARAC_FAMILY_2"/>
    <property type="match status" value="1"/>
</dbReference>
<dbReference type="EMBL" id="AZEZ01000073">
    <property type="protein sequence ID" value="KRL43721.1"/>
    <property type="molecule type" value="Genomic_DNA"/>
</dbReference>
<protein>
    <submittedName>
        <fullName evidence="5">AraC-like transcriptional regulator</fullName>
    </submittedName>
</protein>
<dbReference type="STRING" id="1423770.FD29_GL000674"/>
<keyword evidence="3" id="KW-0804">Transcription</keyword>
<dbReference type="PANTHER" id="PTHR43280">
    <property type="entry name" value="ARAC-FAMILY TRANSCRIPTIONAL REGULATOR"/>
    <property type="match status" value="1"/>
</dbReference>
<comment type="caution">
    <text evidence="5">The sequence shown here is derived from an EMBL/GenBank/DDBJ whole genome shotgun (WGS) entry which is preliminary data.</text>
</comment>
<evidence type="ECO:0000313" key="5">
    <source>
        <dbReference type="EMBL" id="KRL43721.1"/>
    </source>
</evidence>
<feature type="domain" description="HTH araC/xylS-type" evidence="4">
    <location>
        <begin position="175"/>
        <end position="273"/>
    </location>
</feature>
<evidence type="ECO:0000259" key="4">
    <source>
        <dbReference type="PROSITE" id="PS01124"/>
    </source>
</evidence>
<evidence type="ECO:0000256" key="1">
    <source>
        <dbReference type="ARBA" id="ARBA00023015"/>
    </source>
</evidence>
<dbReference type="Proteomes" id="UP000050872">
    <property type="component" value="Unassembled WGS sequence"/>
</dbReference>